<evidence type="ECO:0000256" key="3">
    <source>
        <dbReference type="ARBA" id="ARBA00022980"/>
    </source>
</evidence>
<dbReference type="InterPro" id="IPR018281">
    <property type="entry name" value="Ribosomal_eS1_CS"/>
</dbReference>
<gene>
    <name evidence="8" type="ORF">ALAG00032_LOCUS14475</name>
</gene>
<dbReference type="GO" id="GO:0006412">
    <property type="term" value="P:translation"/>
    <property type="evidence" value="ECO:0007669"/>
    <property type="project" value="UniProtKB-UniRule"/>
</dbReference>
<evidence type="ECO:0000256" key="6">
    <source>
        <dbReference type="RuleBase" id="RU000668"/>
    </source>
</evidence>
<evidence type="ECO:0000256" key="4">
    <source>
        <dbReference type="ARBA" id="ARBA00023274"/>
    </source>
</evidence>
<dbReference type="SMART" id="SM01397">
    <property type="entry name" value="Ribosomal_S3Ae"/>
    <property type="match status" value="1"/>
</dbReference>
<feature type="initiator methionine" description="Removed" evidence="5">
    <location>
        <position position="1"/>
    </location>
</feature>
<dbReference type="Pfam" id="PF01015">
    <property type="entry name" value="Ribosomal_S3Ae"/>
    <property type="match status" value="1"/>
</dbReference>
<comment type="similarity">
    <text evidence="5 6">Belongs to the eukaryotic ribosomal protein eS1 family.</text>
</comment>
<protein>
    <recommendedName>
        <fullName evidence="5">Small ribosomal subunit protein eS1</fullName>
    </recommendedName>
</protein>
<dbReference type="GO" id="GO:0003735">
    <property type="term" value="F:structural constituent of ribosome"/>
    <property type="evidence" value="ECO:0007669"/>
    <property type="project" value="UniProtKB-UniRule"/>
</dbReference>
<proteinExistence type="inferred from homology"/>
<dbReference type="PANTHER" id="PTHR11830">
    <property type="entry name" value="40S RIBOSOMAL PROTEIN S3A"/>
    <property type="match status" value="1"/>
</dbReference>
<sequence>MAVGKNKRLTKSKKGGKKKATDPFLKKEWYEVKAPNMFSVRKAGKTLVTRTQGQKVASDGLKGRVFEFSLADLNKDEDQSYRKIKLVVEEVQGYSCLTNFHGMDMTRDKLSSLIKKWQSLIEGNVDIKTTDGYTVRLFCIAFTTKMPDQISKFCYANSAQIRAIRKKMVEIMRDEASKCDLKDLVLKLIPEFMGTEIEKACAGIFPLQNVFIRKVKVLKKPKFDITKLMELHTETDASAKETQAVPTEEAPATTESATVQGAGGRLS</sequence>
<feature type="compositionally biased region" description="Basic residues" evidence="7">
    <location>
        <begin position="1"/>
        <end position="18"/>
    </location>
</feature>
<evidence type="ECO:0000256" key="7">
    <source>
        <dbReference type="SAM" id="MobiDB-lite"/>
    </source>
</evidence>
<accession>A0A7S3K3W2</accession>
<dbReference type="HAMAP" id="MF_03122">
    <property type="entry name" value="Ribosomal_eS1_euk"/>
    <property type="match status" value="1"/>
</dbReference>
<organism evidence="8">
    <name type="scientific">Aureoumbra lagunensis</name>
    <dbReference type="NCBI Taxonomy" id="44058"/>
    <lineage>
        <taxon>Eukaryota</taxon>
        <taxon>Sar</taxon>
        <taxon>Stramenopiles</taxon>
        <taxon>Ochrophyta</taxon>
        <taxon>Pelagophyceae</taxon>
        <taxon>Pelagomonadales</taxon>
        <taxon>Aureoumbra</taxon>
    </lineage>
</organism>
<feature type="region of interest" description="Disordered" evidence="7">
    <location>
        <begin position="1"/>
        <end position="20"/>
    </location>
</feature>
<evidence type="ECO:0000256" key="1">
    <source>
        <dbReference type="ARBA" id="ARBA00004496"/>
    </source>
</evidence>
<keyword evidence="4 5" id="KW-0687">Ribonucleoprotein</keyword>
<dbReference type="InterPro" id="IPR027500">
    <property type="entry name" value="Ribosomal_eS1_euk"/>
</dbReference>
<feature type="region of interest" description="Disordered" evidence="7">
    <location>
        <begin position="236"/>
        <end position="267"/>
    </location>
</feature>
<evidence type="ECO:0000313" key="8">
    <source>
        <dbReference type="EMBL" id="CAE0373674.1"/>
    </source>
</evidence>
<dbReference type="AlphaFoldDB" id="A0A7S3K3W2"/>
<dbReference type="PROSITE" id="PS01191">
    <property type="entry name" value="RIBOSOMAL_S3AE"/>
    <property type="match status" value="1"/>
</dbReference>
<comment type="subunit">
    <text evidence="5">Component of the small ribosomal subunit. Mature ribosomes consist of a small (40S) and a large (60S) subunit. The 40S subunit contains about 33 different proteins and 1 molecule of RNA (18S). The 60S subunit contains about 49 different proteins and 3 molecules of RNA (25S, 5.8S and 5S).</text>
</comment>
<comment type="subcellular location">
    <subcellularLocation>
        <location evidence="1 5">Cytoplasm</location>
    </subcellularLocation>
</comment>
<feature type="compositionally biased region" description="Low complexity" evidence="7">
    <location>
        <begin position="241"/>
        <end position="259"/>
    </location>
</feature>
<evidence type="ECO:0000256" key="5">
    <source>
        <dbReference type="HAMAP-Rule" id="MF_03122"/>
    </source>
</evidence>
<evidence type="ECO:0000256" key="2">
    <source>
        <dbReference type="ARBA" id="ARBA00022490"/>
    </source>
</evidence>
<name>A0A7S3K3W2_9STRA</name>
<reference evidence="8" key="1">
    <citation type="submission" date="2021-01" db="EMBL/GenBank/DDBJ databases">
        <authorList>
            <person name="Corre E."/>
            <person name="Pelletier E."/>
            <person name="Niang G."/>
            <person name="Scheremetjew M."/>
            <person name="Finn R."/>
            <person name="Kale V."/>
            <person name="Holt S."/>
            <person name="Cochrane G."/>
            <person name="Meng A."/>
            <person name="Brown T."/>
            <person name="Cohen L."/>
        </authorList>
    </citation>
    <scope>NUCLEOTIDE SEQUENCE</scope>
    <source>
        <strain evidence="8">CCMP1510</strain>
    </source>
</reference>
<keyword evidence="3 5" id="KW-0689">Ribosomal protein</keyword>
<keyword evidence="2 5" id="KW-0963">Cytoplasm</keyword>
<dbReference type="GO" id="GO:0022627">
    <property type="term" value="C:cytosolic small ribosomal subunit"/>
    <property type="evidence" value="ECO:0007669"/>
    <property type="project" value="UniProtKB-UniRule"/>
</dbReference>
<dbReference type="InterPro" id="IPR001593">
    <property type="entry name" value="Ribosomal_eS1"/>
</dbReference>
<dbReference type="EMBL" id="HBIJ01022190">
    <property type="protein sequence ID" value="CAE0373674.1"/>
    <property type="molecule type" value="Transcribed_RNA"/>
</dbReference>